<dbReference type="EC" id="2.7.1.68" evidence="2"/>
<dbReference type="CDD" id="cd17303">
    <property type="entry name" value="PIPKc_PIP5K_yeast_like"/>
    <property type="match status" value="1"/>
</dbReference>
<feature type="compositionally biased region" description="Low complexity" evidence="12">
    <location>
        <begin position="220"/>
        <end position="230"/>
    </location>
</feature>
<feature type="region of interest" description="Disordered" evidence="12">
    <location>
        <begin position="806"/>
        <end position="864"/>
    </location>
</feature>
<keyword evidence="3" id="KW-0597">Phosphoprotein</keyword>
<evidence type="ECO:0000256" key="11">
    <source>
        <dbReference type="PROSITE-ProRule" id="PRU00781"/>
    </source>
</evidence>
<feature type="compositionally biased region" description="Low complexity" evidence="12">
    <location>
        <begin position="56"/>
        <end position="65"/>
    </location>
</feature>
<keyword evidence="4 11" id="KW-0808">Transferase</keyword>
<dbReference type="GO" id="GO:0005886">
    <property type="term" value="C:plasma membrane"/>
    <property type="evidence" value="ECO:0007669"/>
    <property type="project" value="TreeGrafter"/>
</dbReference>
<evidence type="ECO:0000256" key="12">
    <source>
        <dbReference type="SAM" id="MobiDB-lite"/>
    </source>
</evidence>
<evidence type="ECO:0000259" key="13">
    <source>
        <dbReference type="PROSITE" id="PS51455"/>
    </source>
</evidence>
<evidence type="ECO:0000313" key="15">
    <source>
        <dbReference type="Proteomes" id="UP000014074"/>
    </source>
</evidence>
<evidence type="ECO:0000256" key="8">
    <source>
        <dbReference type="ARBA" id="ARBA00078403"/>
    </source>
</evidence>
<dbReference type="AlphaFoldDB" id="R8BHR1"/>
<dbReference type="SUPFAM" id="SSF56104">
    <property type="entry name" value="SAICAR synthase-like"/>
    <property type="match status" value="1"/>
</dbReference>
<dbReference type="GO" id="GO:0005524">
    <property type="term" value="F:ATP binding"/>
    <property type="evidence" value="ECO:0007669"/>
    <property type="project" value="UniProtKB-UniRule"/>
</dbReference>
<feature type="compositionally biased region" description="Basic and acidic residues" evidence="12">
    <location>
        <begin position="153"/>
        <end position="166"/>
    </location>
</feature>
<keyword evidence="5 11" id="KW-0547">Nucleotide-binding</keyword>
<keyword evidence="6 11" id="KW-0418">Kinase</keyword>
<feature type="compositionally biased region" description="Low complexity" evidence="12">
    <location>
        <begin position="943"/>
        <end position="954"/>
    </location>
</feature>
<gene>
    <name evidence="14" type="ORF">UCRPA7_5610</name>
</gene>
<evidence type="ECO:0000256" key="3">
    <source>
        <dbReference type="ARBA" id="ARBA00022553"/>
    </source>
</evidence>
<dbReference type="RefSeq" id="XP_007916346.1">
    <property type="nucleotide sequence ID" value="XM_007918155.1"/>
</dbReference>
<comment type="catalytic activity">
    <reaction evidence="1">
        <text>a 1,2-diacyl-sn-glycero-3-phospho-(1D-myo-inositol 4-phosphate) + ATP = a 1,2-diacyl-sn-glycero-3-phospho-(1D-myo-inositol-4,5-bisphosphate) + ADP + H(+)</text>
        <dbReference type="Rhea" id="RHEA:14425"/>
        <dbReference type="ChEBI" id="CHEBI:15378"/>
        <dbReference type="ChEBI" id="CHEBI:30616"/>
        <dbReference type="ChEBI" id="CHEBI:58178"/>
        <dbReference type="ChEBI" id="CHEBI:58456"/>
        <dbReference type="ChEBI" id="CHEBI:456216"/>
        <dbReference type="EC" id="2.7.1.68"/>
    </reaction>
</comment>
<dbReference type="InterPro" id="IPR027483">
    <property type="entry name" value="PInositol-4-P-4/5-kinase_C_sf"/>
</dbReference>
<dbReference type="PANTHER" id="PTHR23086">
    <property type="entry name" value="PHOSPHATIDYLINOSITOL-4-PHOSPHATE 5-KINASE"/>
    <property type="match status" value="1"/>
</dbReference>
<evidence type="ECO:0000313" key="14">
    <source>
        <dbReference type="EMBL" id="EON98863.1"/>
    </source>
</evidence>
<reference evidence="15" key="1">
    <citation type="journal article" date="2013" name="Genome Announc.">
        <title>Draft genome sequence of the ascomycete Phaeoacremonium aleophilum strain UCR-PA7, a causal agent of the esca disease complex in grapevines.</title>
        <authorList>
            <person name="Blanco-Ulate B."/>
            <person name="Rolshausen P."/>
            <person name="Cantu D."/>
        </authorList>
    </citation>
    <scope>NUCLEOTIDE SEQUENCE [LARGE SCALE GENOMIC DNA]</scope>
    <source>
        <strain evidence="15">UCR-PA7</strain>
    </source>
</reference>
<proteinExistence type="predicted"/>
<dbReference type="FunFam" id="3.30.800.10:FF:000009">
    <property type="entry name" value="Phosphatidylinositol 4-phosphate 5-kinase its3"/>
    <property type="match status" value="1"/>
</dbReference>
<dbReference type="PROSITE" id="PS51455">
    <property type="entry name" value="PIPK"/>
    <property type="match status" value="1"/>
</dbReference>
<feature type="compositionally biased region" description="Polar residues" evidence="12">
    <location>
        <begin position="33"/>
        <end position="42"/>
    </location>
</feature>
<feature type="compositionally biased region" description="Pro residues" evidence="12">
    <location>
        <begin position="839"/>
        <end position="852"/>
    </location>
</feature>
<dbReference type="InterPro" id="IPR002498">
    <property type="entry name" value="PInositol-4-P-4/5-kinase_core"/>
</dbReference>
<dbReference type="OrthoDB" id="20783at2759"/>
<dbReference type="GO" id="GO:0016308">
    <property type="term" value="F:1-phosphatidylinositol-4-phosphate 5-kinase activity"/>
    <property type="evidence" value="ECO:0007669"/>
    <property type="project" value="UniProtKB-EC"/>
</dbReference>
<dbReference type="KEGG" id="tmn:UCRPA7_5610"/>
<evidence type="ECO:0000256" key="9">
    <source>
        <dbReference type="ARBA" id="ARBA00080374"/>
    </source>
</evidence>
<feature type="compositionally biased region" description="Low complexity" evidence="12">
    <location>
        <begin position="170"/>
        <end position="183"/>
    </location>
</feature>
<dbReference type="InterPro" id="IPR027484">
    <property type="entry name" value="PInositol-4-P-5-kinase_N"/>
</dbReference>
<organism evidence="14 15">
    <name type="scientific">Phaeoacremonium minimum (strain UCR-PA7)</name>
    <name type="common">Esca disease fungus</name>
    <name type="synonym">Togninia minima</name>
    <dbReference type="NCBI Taxonomy" id="1286976"/>
    <lineage>
        <taxon>Eukaryota</taxon>
        <taxon>Fungi</taxon>
        <taxon>Dikarya</taxon>
        <taxon>Ascomycota</taxon>
        <taxon>Pezizomycotina</taxon>
        <taxon>Sordariomycetes</taxon>
        <taxon>Sordariomycetidae</taxon>
        <taxon>Togniniales</taxon>
        <taxon>Togniniaceae</taxon>
        <taxon>Phaeoacremonium</taxon>
    </lineage>
</organism>
<dbReference type="GeneID" id="19326182"/>
<keyword evidence="15" id="KW-1185">Reference proteome</keyword>
<feature type="compositionally biased region" description="Low complexity" evidence="12">
    <location>
        <begin position="75"/>
        <end position="91"/>
    </location>
</feature>
<name>R8BHR1_PHAM7</name>
<dbReference type="Pfam" id="PF01504">
    <property type="entry name" value="PIP5K"/>
    <property type="match status" value="1"/>
</dbReference>
<evidence type="ECO:0000256" key="1">
    <source>
        <dbReference type="ARBA" id="ARBA00000444"/>
    </source>
</evidence>
<feature type="compositionally biased region" description="Polar residues" evidence="12">
    <location>
        <begin position="1038"/>
        <end position="1056"/>
    </location>
</feature>
<evidence type="ECO:0000256" key="10">
    <source>
        <dbReference type="ARBA" id="ARBA00082306"/>
    </source>
</evidence>
<evidence type="ECO:0000256" key="2">
    <source>
        <dbReference type="ARBA" id="ARBA00012172"/>
    </source>
</evidence>
<feature type="region of interest" description="Disordered" evidence="12">
    <location>
        <begin position="914"/>
        <end position="1070"/>
    </location>
</feature>
<feature type="compositionally biased region" description="Polar residues" evidence="12">
    <location>
        <begin position="955"/>
        <end position="965"/>
    </location>
</feature>
<feature type="compositionally biased region" description="Basic and acidic residues" evidence="12">
    <location>
        <begin position="920"/>
        <end position="929"/>
    </location>
</feature>
<dbReference type="InterPro" id="IPR023610">
    <property type="entry name" value="PInositol-4/5-P-5/4-kinase"/>
</dbReference>
<keyword evidence="7 11" id="KW-0067">ATP-binding</keyword>
<feature type="compositionally biased region" description="Polar residues" evidence="12">
    <location>
        <begin position="199"/>
        <end position="215"/>
    </location>
</feature>
<dbReference type="SMART" id="SM00330">
    <property type="entry name" value="PIPKc"/>
    <property type="match status" value="1"/>
</dbReference>
<dbReference type="EMBL" id="KB933187">
    <property type="protein sequence ID" value="EON98863.1"/>
    <property type="molecule type" value="Genomic_DNA"/>
</dbReference>
<dbReference type="eggNOG" id="KOG0229">
    <property type="taxonomic scope" value="Eukaryota"/>
</dbReference>
<accession>R8BHR1</accession>
<dbReference type="PANTHER" id="PTHR23086:SF8">
    <property type="entry name" value="PHOSPHATIDYLINOSITOL 5-PHOSPHATE 4-KINASE, ISOFORM A"/>
    <property type="match status" value="1"/>
</dbReference>
<evidence type="ECO:0000256" key="6">
    <source>
        <dbReference type="ARBA" id="ARBA00022777"/>
    </source>
</evidence>
<evidence type="ECO:0000256" key="7">
    <source>
        <dbReference type="ARBA" id="ARBA00022840"/>
    </source>
</evidence>
<dbReference type="Proteomes" id="UP000014074">
    <property type="component" value="Unassembled WGS sequence"/>
</dbReference>
<dbReference type="Gene3D" id="3.30.800.10">
    <property type="entry name" value="Phosphatidylinositol Phosphate Kinase II Beta"/>
    <property type="match status" value="1"/>
</dbReference>
<evidence type="ECO:0000256" key="5">
    <source>
        <dbReference type="ARBA" id="ARBA00022741"/>
    </source>
</evidence>
<feature type="region of interest" description="Disordered" evidence="12">
    <location>
        <begin position="33"/>
        <end position="318"/>
    </location>
</feature>
<dbReference type="GO" id="GO:0046854">
    <property type="term" value="P:phosphatidylinositol phosphate biosynthetic process"/>
    <property type="evidence" value="ECO:0007669"/>
    <property type="project" value="UniProtKB-ARBA"/>
</dbReference>
<protein>
    <recommendedName>
        <fullName evidence="2">1-phosphatidylinositol-4-phosphate 5-kinase</fullName>
        <ecNumber evidence="2">2.7.1.68</ecNumber>
    </recommendedName>
    <alternativeName>
        <fullName evidence="10">1-phosphatidylinositol 4-phosphate kinase</fullName>
    </alternativeName>
    <alternativeName>
        <fullName evidence="8">Diphosphoinositide kinase</fullName>
    </alternativeName>
    <alternativeName>
        <fullName evidence="9">PIP5K</fullName>
    </alternativeName>
</protein>
<sequence length="1070" mass="117096">MNSHASPDDTQVNGILRLDPASEFDLAREKANGQITYKAQSSRSHRTNDSYDDSSTHSAQSSTFSETKPRINGDSNSTASPSMSSPAATNGVNGGGVNGIRQGENGKKPLPNGISTTTTLVDRTVSHPQHQAQHPPPPPQQQQLQPPLTIGTKENEPLESSPKDAIPRTSVGSSGAAGSVQQSPVEMYIKQVNKGDVTTVDNGTSGLTTIPSNGTVPGFSATSQSSQAPSTPSPDPNVQQQRLSPHRFSSPPAYHPAGSNPTTGAPSALHPPSAGLKHRHTLEVPKLAPPRGSRDGMDSAIASGRFSPTAASTPLGGRRASLSLVRRTTRSLHSEVPRDEILPDEDALRWAEAYRQKRASKRKRREEEDDDRVLVGTKVDEKHANWVTAYNMLTGIRVAVSRTNAKLDRQLTDADFEAKQKSTFDIAGNELVPSAKYDFKFKDYAPWVFRHLRALFRLDPADYLMSLTGKYILSELGSPGKSGSFFYFSRDYKYIIKTIHHAEHRFLRKILKDYYNHVTENPNTLLSQFYGLHRVKTPFGRKIHFVVMNNLFPPHRDIHMTFDLKGSTIGRDYKEDDLKNNPRATLKDLNWLRRQRHLELGLQKKRLFLEQLHKDVRLLQRLQIMDYSLLIGVHDLEKGNEENLRAKTLQVFNPGGEVSDEFDPHSILMRTPSKLENQRRARELRQMIKAERPIPMGQSSRGMPEELGDEKKSDLIFYKDDGGLRATHEDNTPGEEIYYLGVIDCLTHYGIIKKIEHFWKGLYGDRTQISALPPHQYGERFINFIEGVTMSHEEAEREAIEKERAAAEAAATRVSEGDAQRAGNWSNSLRRKSTTANIPPAPTHLPPPPPGPLASGARSPEADETIRRAEHQAEKHGGREEDIPQRILRTTTAATGAILPAAAAVTAAGSNSLGAALKHGPPEWERRESTNPPGLPVLEEAAEASSTGGRSGSRISHNSQFSSRTTDSDARPLTPAKDGEEYGAGFGTGILATHGSGKSSKAPPTPPKTGYGPGFLKPESADSGVGVGAGSRARSGSQTSKASTTGSARMRNQISRESLDKALPPLPRAG</sequence>
<feature type="domain" description="PIPK" evidence="13">
    <location>
        <begin position="382"/>
        <end position="789"/>
    </location>
</feature>
<dbReference type="HOGENOM" id="CLU_004312_0_3_1"/>
<evidence type="ECO:0000256" key="4">
    <source>
        <dbReference type="ARBA" id="ARBA00022679"/>
    </source>
</evidence>
<dbReference type="Gene3D" id="3.30.810.10">
    <property type="entry name" value="2-Layer Sandwich"/>
    <property type="match status" value="1"/>
</dbReference>